<dbReference type="GeneID" id="99671276"/>
<proteinExistence type="predicted"/>
<dbReference type="PANTHER" id="PTHR30250:SF11">
    <property type="entry name" value="O-ANTIGEN TRANSPORTER-RELATED"/>
    <property type="match status" value="1"/>
</dbReference>
<dbReference type="Proteomes" id="UP000022433">
    <property type="component" value="Unassembled WGS sequence"/>
</dbReference>
<dbReference type="GO" id="GO:0005886">
    <property type="term" value="C:plasma membrane"/>
    <property type="evidence" value="ECO:0007669"/>
    <property type="project" value="UniProtKB-SubCell"/>
</dbReference>
<feature type="transmembrane region" description="Helical" evidence="6">
    <location>
        <begin position="7"/>
        <end position="29"/>
    </location>
</feature>
<keyword evidence="4 6" id="KW-1133">Transmembrane helix</keyword>
<feature type="transmembrane region" description="Helical" evidence="6">
    <location>
        <begin position="108"/>
        <end position="128"/>
    </location>
</feature>
<feature type="transmembrane region" description="Helical" evidence="6">
    <location>
        <begin position="385"/>
        <end position="404"/>
    </location>
</feature>
<feature type="transmembrane region" description="Helical" evidence="6">
    <location>
        <begin position="243"/>
        <end position="266"/>
    </location>
</feature>
<feature type="transmembrane region" description="Helical" evidence="6">
    <location>
        <begin position="287"/>
        <end position="305"/>
    </location>
</feature>
<dbReference type="InterPro" id="IPR002797">
    <property type="entry name" value="Polysacc_synth"/>
</dbReference>
<organism evidence="7 8">
    <name type="scientific">Bacteroides fragilis str. 1007-1-F #10</name>
    <dbReference type="NCBI Taxonomy" id="1339295"/>
    <lineage>
        <taxon>Bacteria</taxon>
        <taxon>Pseudomonadati</taxon>
        <taxon>Bacteroidota</taxon>
        <taxon>Bacteroidia</taxon>
        <taxon>Bacteroidales</taxon>
        <taxon>Bacteroidaceae</taxon>
        <taxon>Bacteroides</taxon>
    </lineage>
</organism>
<gene>
    <name evidence="7" type="ORF">M104_3873</name>
</gene>
<evidence type="ECO:0000313" key="8">
    <source>
        <dbReference type="Proteomes" id="UP000022433"/>
    </source>
</evidence>
<keyword evidence="5 6" id="KW-0472">Membrane</keyword>
<evidence type="ECO:0000256" key="1">
    <source>
        <dbReference type="ARBA" id="ARBA00004651"/>
    </source>
</evidence>
<dbReference type="AlphaFoldDB" id="A0AAN4MWZ3"/>
<keyword evidence="3 6" id="KW-0812">Transmembrane</keyword>
<evidence type="ECO:0000313" key="7">
    <source>
        <dbReference type="EMBL" id="EYA13214.1"/>
    </source>
</evidence>
<feature type="transmembrane region" description="Helical" evidence="6">
    <location>
        <begin position="325"/>
        <end position="346"/>
    </location>
</feature>
<protein>
    <submittedName>
        <fullName evidence="7">Polysaccharide biosynthesis family protein</fullName>
    </submittedName>
</protein>
<comment type="caution">
    <text evidence="7">The sequence shown here is derived from an EMBL/GenBank/DDBJ whole genome shotgun (WGS) entry which is preliminary data.</text>
</comment>
<evidence type="ECO:0000256" key="3">
    <source>
        <dbReference type="ARBA" id="ARBA00022692"/>
    </source>
</evidence>
<accession>A0AAN4MWZ3</accession>
<dbReference type="Pfam" id="PF01943">
    <property type="entry name" value="Polysacc_synt"/>
    <property type="match status" value="1"/>
</dbReference>
<feature type="transmembrane region" description="Helical" evidence="6">
    <location>
        <begin position="140"/>
        <end position="158"/>
    </location>
</feature>
<dbReference type="PANTHER" id="PTHR30250">
    <property type="entry name" value="PST FAMILY PREDICTED COLANIC ACID TRANSPORTER"/>
    <property type="match status" value="1"/>
</dbReference>
<feature type="transmembrane region" description="Helical" evidence="6">
    <location>
        <begin position="41"/>
        <end position="64"/>
    </location>
</feature>
<dbReference type="EMBL" id="JGEA01000032">
    <property type="protein sequence ID" value="EYA13214.1"/>
    <property type="molecule type" value="Genomic_DNA"/>
</dbReference>
<feature type="transmembrane region" description="Helical" evidence="6">
    <location>
        <begin position="416"/>
        <end position="449"/>
    </location>
</feature>
<keyword evidence="2" id="KW-1003">Cell membrane</keyword>
<evidence type="ECO:0000256" key="4">
    <source>
        <dbReference type="ARBA" id="ARBA00022989"/>
    </source>
</evidence>
<sequence length="470" mass="53264">MNKLLKNWSYLLLSDISQSVINFFVFMLLARKLTPVGYGEFNVILAIVAIFSVVATNLGANHVITREVTLHPDNTKGICYNVIPLRLIALAIAFLGVFVYIVCGKGVSFSSSFYIFILIFATSVWDFAESVAFGRLVTKYTTFFNLSFSCSWLLFVLFLPESYFSIEVVLVIYSLLFVCKSIGYLGRSCEKFVKTTLPVISLTKRSLFMMSLPYLWMRVFGIFGEQIPILILNNKCGTDQVGYFSVGFRLIIPITIAINTGLRAVFPFMTRAYTEDPKLFSEKLIKVFTFVMIWGTLVAGILVLFSEYWIPFFLGKSYLNSIDAFNYLAWFGVGMCFDLLLSTLLSSTYKQKILAAITTIDFFIVIAFLYWGAQYGAIGLALAKLLSMLFILGYHIIVVCKVFNMSIRNRNFIISLVVYLFAMSVTLFISLFILKLLLFILPFLVVGFIPNNPIRQCIVGVRSLIYKNKI</sequence>
<evidence type="ECO:0000256" key="5">
    <source>
        <dbReference type="ARBA" id="ARBA00023136"/>
    </source>
</evidence>
<comment type="subcellular location">
    <subcellularLocation>
        <location evidence="1">Cell membrane</location>
        <topology evidence="1">Multi-pass membrane protein</topology>
    </subcellularLocation>
</comment>
<evidence type="ECO:0000256" key="2">
    <source>
        <dbReference type="ARBA" id="ARBA00022475"/>
    </source>
</evidence>
<feature type="transmembrane region" description="Helical" evidence="6">
    <location>
        <begin position="353"/>
        <end position="373"/>
    </location>
</feature>
<reference evidence="7 8" key="1">
    <citation type="submission" date="2014-02" db="EMBL/GenBank/DDBJ databases">
        <authorList>
            <person name="Sears C."/>
            <person name="Carroll K."/>
            <person name="Sack B.R."/>
            <person name="Qadri F."/>
            <person name="Myers L.L."/>
            <person name="Chung G.-T."/>
            <person name="Escheverria P."/>
            <person name="Fraser C.M."/>
            <person name="Sadzewicz L."/>
            <person name="Shefchek K.A."/>
            <person name="Tallon L."/>
            <person name="Das S.P."/>
            <person name="Daugherty S."/>
            <person name="Mongodin E.F."/>
        </authorList>
    </citation>
    <scope>NUCLEOTIDE SEQUENCE [LARGE SCALE GENOMIC DNA]</scope>
    <source>
        <strain evidence="7 8">1007-1-F #10</strain>
    </source>
</reference>
<feature type="transmembrane region" description="Helical" evidence="6">
    <location>
        <begin position="207"/>
        <end position="231"/>
    </location>
</feature>
<feature type="transmembrane region" description="Helical" evidence="6">
    <location>
        <begin position="85"/>
        <end position="102"/>
    </location>
</feature>
<feature type="transmembrane region" description="Helical" evidence="6">
    <location>
        <begin position="164"/>
        <end position="186"/>
    </location>
</feature>
<evidence type="ECO:0000256" key="6">
    <source>
        <dbReference type="SAM" id="Phobius"/>
    </source>
</evidence>
<name>A0AAN4MWZ3_BACFG</name>
<dbReference type="InterPro" id="IPR050833">
    <property type="entry name" value="Poly_Biosynth_Transport"/>
</dbReference>
<dbReference type="RefSeq" id="WP_032533863.1">
    <property type="nucleotide sequence ID" value="NZ_JGEA01000032.1"/>
</dbReference>